<dbReference type="PANTHER" id="PTHR45669">
    <property type="entry name" value="GLUTAREDOXIN DOMAIN-CONTAINING CYSTEINE-RICH PROTEIN CG12206-RELATED"/>
    <property type="match status" value="1"/>
</dbReference>
<comment type="caution">
    <text evidence="3">The sequence shown here is derived from an EMBL/GenBank/DDBJ whole genome shotgun (WGS) entry which is preliminary data.</text>
</comment>
<dbReference type="SUPFAM" id="SSF52833">
    <property type="entry name" value="Thioredoxin-like"/>
    <property type="match status" value="1"/>
</dbReference>
<dbReference type="Pfam" id="PF00462">
    <property type="entry name" value="Glutaredoxin"/>
    <property type="match status" value="1"/>
</dbReference>
<dbReference type="Gene3D" id="3.40.30.10">
    <property type="entry name" value="Glutaredoxin"/>
    <property type="match status" value="1"/>
</dbReference>
<evidence type="ECO:0000259" key="2">
    <source>
        <dbReference type="Pfam" id="PF00462"/>
    </source>
</evidence>
<proteinExistence type="predicted"/>
<dbReference type="EMBL" id="JAAGAX010000013">
    <property type="protein sequence ID" value="KAF2296303.1"/>
    <property type="molecule type" value="Genomic_DNA"/>
</dbReference>
<organism evidence="3 4">
    <name type="scientific">Hevea brasiliensis</name>
    <name type="common">Para rubber tree</name>
    <name type="synonym">Siphonia brasiliensis</name>
    <dbReference type="NCBI Taxonomy" id="3981"/>
    <lineage>
        <taxon>Eukaryota</taxon>
        <taxon>Viridiplantae</taxon>
        <taxon>Streptophyta</taxon>
        <taxon>Embryophyta</taxon>
        <taxon>Tracheophyta</taxon>
        <taxon>Spermatophyta</taxon>
        <taxon>Magnoliopsida</taxon>
        <taxon>eudicotyledons</taxon>
        <taxon>Gunneridae</taxon>
        <taxon>Pentapetalae</taxon>
        <taxon>rosids</taxon>
        <taxon>fabids</taxon>
        <taxon>Malpighiales</taxon>
        <taxon>Euphorbiaceae</taxon>
        <taxon>Crotonoideae</taxon>
        <taxon>Micrandreae</taxon>
        <taxon>Hevea</taxon>
    </lineage>
</organism>
<dbReference type="AlphaFoldDB" id="A0A6A6L865"/>
<name>A0A6A6L865_HEVBR</name>
<sequence length="260" mass="29652">MRSTQPPHYKPSGESVEWLRSPRRAHSFPKEPPQPPSPRYFFCSSFKDVNTLLLEEPQNGSKSEPQSPRRPSIFHRVRIATSLLRHHHRHYSKTSTISPPSNQDEHDIILYFTSLRIVRKTYEDCRTVRSILRGFRVPIDERDLSIDGRYLDELQMITGSKKVSLPVVFMGGKYVGGAEEIKEMNESGELRKLIGGLPFVENSIGCDLCGGLRFVVCEQCNGSHKIYSEKYGFKTCSSCNVNGLSRCALCYPVNRRRLSV</sequence>
<evidence type="ECO:0000313" key="3">
    <source>
        <dbReference type="EMBL" id="KAF2296303.1"/>
    </source>
</evidence>
<dbReference type="Proteomes" id="UP000467840">
    <property type="component" value="Chromosome 7"/>
</dbReference>
<dbReference type="InterPro" id="IPR036249">
    <property type="entry name" value="Thioredoxin-like_sf"/>
</dbReference>
<evidence type="ECO:0000256" key="1">
    <source>
        <dbReference type="SAM" id="MobiDB-lite"/>
    </source>
</evidence>
<feature type="domain" description="Glutaredoxin" evidence="2">
    <location>
        <begin position="109"/>
        <end position="175"/>
    </location>
</feature>
<gene>
    <name evidence="3" type="ORF">GH714_037327</name>
</gene>
<dbReference type="Pfam" id="PF23733">
    <property type="entry name" value="GRXCR1-2_C"/>
    <property type="match status" value="1"/>
</dbReference>
<dbReference type="CDD" id="cd03031">
    <property type="entry name" value="GRX_GRX_like"/>
    <property type="match status" value="1"/>
</dbReference>
<evidence type="ECO:0000313" key="4">
    <source>
        <dbReference type="Proteomes" id="UP000467840"/>
    </source>
</evidence>
<dbReference type="PANTHER" id="PTHR45669:SF36">
    <property type="entry name" value="GLUTAREDOXIN DOMAIN-CONTAINING PROTEIN"/>
    <property type="match status" value="1"/>
</dbReference>
<keyword evidence="4" id="KW-1185">Reference proteome</keyword>
<feature type="region of interest" description="Disordered" evidence="1">
    <location>
        <begin position="1"/>
        <end position="41"/>
    </location>
</feature>
<dbReference type="PROSITE" id="PS51354">
    <property type="entry name" value="GLUTAREDOXIN_2"/>
    <property type="match status" value="1"/>
</dbReference>
<reference evidence="3 4" key="1">
    <citation type="journal article" date="2020" name="Mol. Plant">
        <title>The Chromosome-Based Rubber Tree Genome Provides New Insights into Spurge Genome Evolution and Rubber Biosynthesis.</title>
        <authorList>
            <person name="Liu J."/>
            <person name="Shi C."/>
            <person name="Shi C.C."/>
            <person name="Li W."/>
            <person name="Zhang Q.J."/>
            <person name="Zhang Y."/>
            <person name="Li K."/>
            <person name="Lu H.F."/>
            <person name="Shi C."/>
            <person name="Zhu S.T."/>
            <person name="Xiao Z.Y."/>
            <person name="Nan H."/>
            <person name="Yue Y."/>
            <person name="Zhu X.G."/>
            <person name="Wu Y."/>
            <person name="Hong X.N."/>
            <person name="Fan G.Y."/>
            <person name="Tong Y."/>
            <person name="Zhang D."/>
            <person name="Mao C.L."/>
            <person name="Liu Y.L."/>
            <person name="Hao S.J."/>
            <person name="Liu W.Q."/>
            <person name="Lv M.Q."/>
            <person name="Zhang H.B."/>
            <person name="Liu Y."/>
            <person name="Hu-Tang G.R."/>
            <person name="Wang J.P."/>
            <person name="Wang J.H."/>
            <person name="Sun Y.H."/>
            <person name="Ni S.B."/>
            <person name="Chen W.B."/>
            <person name="Zhang X.C."/>
            <person name="Jiao Y.N."/>
            <person name="Eichler E.E."/>
            <person name="Li G.H."/>
            <person name="Liu X."/>
            <person name="Gao L.Z."/>
        </authorList>
    </citation>
    <scope>NUCLEOTIDE SEQUENCE [LARGE SCALE GENOMIC DNA]</scope>
    <source>
        <strain evidence="4">cv. GT1</strain>
        <tissue evidence="3">Leaf</tissue>
    </source>
</reference>
<accession>A0A6A6L865</accession>
<protein>
    <recommendedName>
        <fullName evidence="2">Glutaredoxin domain-containing protein</fullName>
    </recommendedName>
</protein>
<dbReference type="InterPro" id="IPR002109">
    <property type="entry name" value="Glutaredoxin"/>
</dbReference>